<dbReference type="RefSeq" id="WP_269949356.1">
    <property type="nucleotide sequence ID" value="NZ_CP104758.1"/>
</dbReference>
<dbReference type="EMBL" id="CP104758">
    <property type="protein sequence ID" value="WBG90048.1"/>
    <property type="molecule type" value="Genomic_DNA"/>
</dbReference>
<reference evidence="1 2" key="1">
    <citation type="journal article" date="2022" name="J Glob Antimicrob Resist">
        <title>First complete genome of a multidrug resistant strain of the novel human pathogen Kalamiella piersonii (GABEKP28) identified in human saliva.</title>
        <authorList>
            <person name="McDonagh F."/>
            <person name="Singh N.K."/>
            <person name="Venkateswaran K."/>
            <person name="Lonappan A.M."/>
            <person name="Hallahan B."/>
            <person name="Tuohy A."/>
            <person name="Burke L."/>
            <person name="Kovarova A."/>
            <person name="Miliotis G."/>
        </authorList>
    </citation>
    <scope>NUCLEOTIDE SEQUENCE [LARGE SCALE GENOMIC DNA]</scope>
    <source>
        <strain evidence="1 2">GABEKP28</strain>
    </source>
</reference>
<gene>
    <name evidence="1" type="ORF">N5580_13225</name>
</gene>
<name>A0AAJ5QH44_9GAMM</name>
<dbReference type="KEGG" id="kpie:N5580_13225"/>
<protein>
    <submittedName>
        <fullName evidence="1">Uncharacterized protein</fullName>
    </submittedName>
</protein>
<evidence type="ECO:0000313" key="1">
    <source>
        <dbReference type="EMBL" id="WBG90048.1"/>
    </source>
</evidence>
<sequence length="121" mass="13670">MAFVSQIGLSSNKNRRGAVKLPPFVVFRRSKSGACCGNLNRSMPFRGDQIDIQIDEETKQIRIGKNEKGYRVEPKGGQFSCSLRVFEIVGGERIFLTLSDDCWWYGSYQNGGDSNDQLNRQ</sequence>
<dbReference type="Proteomes" id="UP001211544">
    <property type="component" value="Chromosome"/>
</dbReference>
<organism evidence="1 2">
    <name type="scientific">Pantoea piersonii</name>
    <dbReference type="NCBI Taxonomy" id="2364647"/>
    <lineage>
        <taxon>Bacteria</taxon>
        <taxon>Pseudomonadati</taxon>
        <taxon>Pseudomonadota</taxon>
        <taxon>Gammaproteobacteria</taxon>
        <taxon>Enterobacterales</taxon>
        <taxon>Erwiniaceae</taxon>
        <taxon>Pantoea</taxon>
    </lineage>
</organism>
<proteinExistence type="predicted"/>
<keyword evidence="2" id="KW-1185">Reference proteome</keyword>
<evidence type="ECO:0000313" key="2">
    <source>
        <dbReference type="Proteomes" id="UP001211544"/>
    </source>
</evidence>
<dbReference type="AlphaFoldDB" id="A0AAJ5QH44"/>
<accession>A0AAJ5QH44</accession>